<dbReference type="InterPro" id="IPR011623">
    <property type="entry name" value="7TMR_DISM_rcpt_extracell_dom1"/>
</dbReference>
<accession>A0ABP8LNE6</accession>
<dbReference type="Gene3D" id="3.30.565.10">
    <property type="entry name" value="Histidine kinase-like ATPase, C-terminal domain"/>
    <property type="match status" value="1"/>
</dbReference>
<dbReference type="PANTHER" id="PTHR34220:SF7">
    <property type="entry name" value="SENSOR HISTIDINE KINASE YPDA"/>
    <property type="match status" value="1"/>
</dbReference>
<dbReference type="InterPro" id="IPR010559">
    <property type="entry name" value="Sig_transdc_His_kin_internal"/>
</dbReference>
<dbReference type="SUPFAM" id="SSF55874">
    <property type="entry name" value="ATPase domain of HSP90 chaperone/DNA topoisomerase II/histidine kinase"/>
    <property type="match status" value="1"/>
</dbReference>
<dbReference type="Proteomes" id="UP001501508">
    <property type="component" value="Unassembled WGS sequence"/>
</dbReference>
<evidence type="ECO:0000313" key="7">
    <source>
        <dbReference type="Proteomes" id="UP001501508"/>
    </source>
</evidence>
<keyword evidence="2" id="KW-0812">Transmembrane</keyword>
<feature type="transmembrane region" description="Helical" evidence="2">
    <location>
        <begin position="192"/>
        <end position="210"/>
    </location>
</feature>
<evidence type="ECO:0008006" key="8">
    <source>
        <dbReference type="Google" id="ProtNLM"/>
    </source>
</evidence>
<keyword evidence="2" id="KW-1133">Transmembrane helix</keyword>
<dbReference type="InterPro" id="IPR011622">
    <property type="entry name" value="7TMR_DISM_rcpt_extracell_dom2"/>
</dbReference>
<dbReference type="InterPro" id="IPR050640">
    <property type="entry name" value="Bact_2-comp_sensor_kinase"/>
</dbReference>
<keyword evidence="1" id="KW-0175">Coiled coil</keyword>
<keyword evidence="2" id="KW-0472">Membrane</keyword>
<dbReference type="Pfam" id="PF07695">
    <property type="entry name" value="7TMR-DISM_7TM"/>
    <property type="match status" value="1"/>
</dbReference>
<gene>
    <name evidence="6" type="ORF">GCM10023091_03850</name>
</gene>
<evidence type="ECO:0000259" key="3">
    <source>
        <dbReference type="Pfam" id="PF06580"/>
    </source>
</evidence>
<evidence type="ECO:0000259" key="4">
    <source>
        <dbReference type="Pfam" id="PF07695"/>
    </source>
</evidence>
<dbReference type="EMBL" id="BAABEY010000002">
    <property type="protein sequence ID" value="GAA4432185.1"/>
    <property type="molecule type" value="Genomic_DNA"/>
</dbReference>
<evidence type="ECO:0000256" key="2">
    <source>
        <dbReference type="SAM" id="Phobius"/>
    </source>
</evidence>
<keyword evidence="7" id="KW-1185">Reference proteome</keyword>
<evidence type="ECO:0000259" key="5">
    <source>
        <dbReference type="Pfam" id="PF07696"/>
    </source>
</evidence>
<dbReference type="Pfam" id="PF07696">
    <property type="entry name" value="7TMR-DISMED2"/>
    <property type="match status" value="1"/>
</dbReference>
<organism evidence="6 7">
    <name type="scientific">Ravibacter arvi</name>
    <dbReference type="NCBI Taxonomy" id="2051041"/>
    <lineage>
        <taxon>Bacteria</taxon>
        <taxon>Pseudomonadati</taxon>
        <taxon>Bacteroidota</taxon>
        <taxon>Cytophagia</taxon>
        <taxon>Cytophagales</taxon>
        <taxon>Spirosomataceae</taxon>
        <taxon>Ravibacter</taxon>
    </lineage>
</organism>
<sequence>MVAYQLRMCLAVVMTALPLFIWAADPGFQLSALRDSRFFSELPGLVWQNSYAPTPVTLDNNRWKPADDPGAPAGPYTWVRLKIRNDLGNPVPVDFRIPHADSINFFVRSEKSFSSVITGPYVAARNWQYRENASLVPLECESGKEYEIYIRLWSAPGRPFSFKDCRLQTRLQTLTETVEGYRQAVDRTEFNGFFLGAIGFALLFSLVIFLRIREKMFLFYALYLLGIAAYAVIVKTLPYSSIAKAAYLDYPLTYKLGEPVQYLSFAAYMAFGKHLLDTNQYPLLNRVIRALMLALLISGFGLLLYNFLDFRYQLQEKAFIVSRIVILPLSVILVVWIAVTVQSPIKCFFIIGSSLFLSGGLLAVLVDPKTRHLFWDTAPFSPVYIFKTGILAETFFFALALGYKLRMNQKEKEHVTRSYIEQLEFNRRLVANENLRLEKMVQERTEEMIRKNAELEMQNQKRIKSEFEKQLAELEMKALRSQINPHFIFNSLNSIRYQILKKDYKKASDYLVRFAKLLRKILQSSREQVISLQEELDMVSLYLDMERLRFSDNFSYDIIANPAIDLDEIRVPPMLIQPYVENAVKHGLIHSLKPSKAITVEISLEPEGCKIEIRDNGVGRSGVPRGKEENTSGLGLKITTERVALFNQQYRHRIAAEIIDLYENNHPSGTLVVLTYQSETDQPLQE</sequence>
<feature type="coiled-coil region" evidence="1">
    <location>
        <begin position="450"/>
        <end position="484"/>
    </location>
</feature>
<name>A0ABP8LNE6_9BACT</name>
<dbReference type="PANTHER" id="PTHR34220">
    <property type="entry name" value="SENSOR HISTIDINE KINASE YPDA"/>
    <property type="match status" value="1"/>
</dbReference>
<feature type="domain" description="7TM-DISM receptor extracellular" evidence="5">
    <location>
        <begin position="77"/>
        <end position="154"/>
    </location>
</feature>
<feature type="domain" description="Signal transduction histidine kinase internal region" evidence="3">
    <location>
        <begin position="475"/>
        <end position="554"/>
    </location>
</feature>
<feature type="domain" description="7TM-DISM receptor extracellular" evidence="4">
    <location>
        <begin position="190"/>
        <end position="404"/>
    </location>
</feature>
<feature type="transmembrane region" description="Helical" evidence="2">
    <location>
        <begin position="385"/>
        <end position="403"/>
    </location>
</feature>
<feature type="transmembrane region" description="Helical" evidence="2">
    <location>
        <begin position="320"/>
        <end position="341"/>
    </location>
</feature>
<proteinExistence type="predicted"/>
<evidence type="ECO:0000256" key="1">
    <source>
        <dbReference type="SAM" id="Coils"/>
    </source>
</evidence>
<feature type="transmembrane region" description="Helical" evidence="2">
    <location>
        <begin position="348"/>
        <end position="365"/>
    </location>
</feature>
<feature type="transmembrane region" description="Helical" evidence="2">
    <location>
        <begin position="217"/>
        <end position="239"/>
    </location>
</feature>
<comment type="caution">
    <text evidence="6">The sequence shown here is derived from an EMBL/GenBank/DDBJ whole genome shotgun (WGS) entry which is preliminary data.</text>
</comment>
<dbReference type="Pfam" id="PF06580">
    <property type="entry name" value="His_kinase"/>
    <property type="match status" value="1"/>
</dbReference>
<evidence type="ECO:0000313" key="6">
    <source>
        <dbReference type="EMBL" id="GAA4432185.1"/>
    </source>
</evidence>
<reference evidence="7" key="1">
    <citation type="journal article" date="2019" name="Int. J. Syst. Evol. Microbiol.">
        <title>The Global Catalogue of Microorganisms (GCM) 10K type strain sequencing project: providing services to taxonomists for standard genome sequencing and annotation.</title>
        <authorList>
            <consortium name="The Broad Institute Genomics Platform"/>
            <consortium name="The Broad Institute Genome Sequencing Center for Infectious Disease"/>
            <person name="Wu L."/>
            <person name="Ma J."/>
        </authorList>
    </citation>
    <scope>NUCLEOTIDE SEQUENCE [LARGE SCALE GENOMIC DNA]</scope>
    <source>
        <strain evidence="7">JCM 31920</strain>
    </source>
</reference>
<feature type="transmembrane region" description="Helical" evidence="2">
    <location>
        <begin position="288"/>
        <end position="308"/>
    </location>
</feature>
<dbReference type="InterPro" id="IPR036890">
    <property type="entry name" value="HATPase_C_sf"/>
</dbReference>
<protein>
    <recommendedName>
        <fullName evidence="8">7TMR-DISM extracellular protein 2</fullName>
    </recommendedName>
</protein>